<sequence>MNKTNFLLPVVAMMFGCLPMRGPQSMGEPPENPKSFPKLSERNRLLGALLPERTCYDVQHYDINIDIDTDKKYIKGHVDITAAAVADFTILQVDLAKDMQLNGVYYLGKQLTATRREDAVIVQFPQVDRGSDFKFRVAYEGQPRVAKKPPWDGGFVWEKDLKGRPFISVACEGDGAGLWWPLKDHIADEPDHGAKMTFTVPPELFCVSNGRLTGTAADAENGKKEYTWEVMNPINNYNVSVQLGHYVVVQDTLHRNGKIETLNHYVLDYHEEVARNHFLQAKKVIRFFEKYFGDYQWWDDGYKLVEVSYLGMEHQSAVTYGNTWNNWGGSRPWTNKYY</sequence>
<proteinExistence type="predicted"/>
<dbReference type="Gene3D" id="2.60.40.1730">
    <property type="entry name" value="tricorn interacting facor f3 domain"/>
    <property type="match status" value="1"/>
</dbReference>
<name>A0A382BXX7_9ZZZZ</name>
<accession>A0A382BXX7</accession>
<dbReference type="InterPro" id="IPR027268">
    <property type="entry name" value="Peptidase_M4/M1_CTD_sf"/>
</dbReference>
<dbReference type="EMBL" id="UINC01031897">
    <property type="protein sequence ID" value="SVB18660.1"/>
    <property type="molecule type" value="Genomic_DNA"/>
</dbReference>
<evidence type="ECO:0000313" key="1">
    <source>
        <dbReference type="EMBL" id="SVB18660.1"/>
    </source>
</evidence>
<evidence type="ECO:0008006" key="2">
    <source>
        <dbReference type="Google" id="ProtNLM"/>
    </source>
</evidence>
<dbReference type="AlphaFoldDB" id="A0A382BXX7"/>
<dbReference type="InterPro" id="IPR042097">
    <property type="entry name" value="Aminopeptidase_N-like_N_sf"/>
</dbReference>
<dbReference type="SUPFAM" id="SSF63737">
    <property type="entry name" value="Leukotriene A4 hydrolase N-terminal domain"/>
    <property type="match status" value="1"/>
</dbReference>
<dbReference type="PROSITE" id="PS51257">
    <property type="entry name" value="PROKAR_LIPOPROTEIN"/>
    <property type="match status" value="1"/>
</dbReference>
<dbReference type="Gene3D" id="1.10.390.10">
    <property type="entry name" value="Neutral Protease Domain 2"/>
    <property type="match status" value="1"/>
</dbReference>
<organism evidence="1">
    <name type="scientific">marine metagenome</name>
    <dbReference type="NCBI Taxonomy" id="408172"/>
    <lineage>
        <taxon>unclassified sequences</taxon>
        <taxon>metagenomes</taxon>
        <taxon>ecological metagenomes</taxon>
    </lineage>
</organism>
<reference evidence="1" key="1">
    <citation type="submission" date="2018-05" db="EMBL/GenBank/DDBJ databases">
        <authorList>
            <person name="Lanie J.A."/>
            <person name="Ng W.-L."/>
            <person name="Kazmierczak K.M."/>
            <person name="Andrzejewski T.M."/>
            <person name="Davidsen T.M."/>
            <person name="Wayne K.J."/>
            <person name="Tettelin H."/>
            <person name="Glass J.I."/>
            <person name="Rusch D."/>
            <person name="Podicherti R."/>
            <person name="Tsui H.-C.T."/>
            <person name="Winkler M.E."/>
        </authorList>
    </citation>
    <scope>NUCLEOTIDE SEQUENCE</scope>
</reference>
<feature type="non-terminal residue" evidence="1">
    <location>
        <position position="338"/>
    </location>
</feature>
<gene>
    <name evidence="1" type="ORF">METZ01_LOCUS171514</name>
</gene>
<protein>
    <recommendedName>
        <fullName evidence="2">Peptidase M1 membrane alanine aminopeptidase domain-containing protein</fullName>
    </recommendedName>
</protein>